<dbReference type="SUPFAM" id="SSF53697">
    <property type="entry name" value="SIS domain"/>
    <property type="match status" value="1"/>
</dbReference>
<dbReference type="EMBL" id="BRXR01000001">
    <property type="protein sequence ID" value="GLC30759.1"/>
    <property type="molecule type" value="Genomic_DNA"/>
</dbReference>
<keyword evidence="2" id="KW-0238">DNA-binding</keyword>
<dbReference type="Pfam" id="PF01418">
    <property type="entry name" value="HTH_6"/>
    <property type="match status" value="1"/>
</dbReference>
<protein>
    <submittedName>
        <fullName evidence="6">RpiR family transcriptional regulator</fullName>
    </submittedName>
</protein>
<keyword evidence="3" id="KW-0804">Transcription</keyword>
<evidence type="ECO:0000256" key="1">
    <source>
        <dbReference type="ARBA" id="ARBA00023015"/>
    </source>
</evidence>
<dbReference type="PROSITE" id="PS51464">
    <property type="entry name" value="SIS"/>
    <property type="match status" value="1"/>
</dbReference>
<evidence type="ECO:0000256" key="3">
    <source>
        <dbReference type="ARBA" id="ARBA00023163"/>
    </source>
</evidence>
<dbReference type="InterPro" id="IPR035472">
    <property type="entry name" value="RpiR-like_SIS"/>
</dbReference>
<dbReference type="InterPro" id="IPR009057">
    <property type="entry name" value="Homeodomain-like_sf"/>
</dbReference>
<evidence type="ECO:0000259" key="4">
    <source>
        <dbReference type="PROSITE" id="PS51071"/>
    </source>
</evidence>
<dbReference type="PANTHER" id="PTHR30514:SF1">
    <property type="entry name" value="HTH-TYPE TRANSCRIPTIONAL REGULATOR HEXR-RELATED"/>
    <property type="match status" value="1"/>
</dbReference>
<name>A0ABQ5N6M4_9CLOT</name>
<organism evidence="6 7">
    <name type="scientific">Clostridium omnivorum</name>
    <dbReference type="NCBI Taxonomy" id="1604902"/>
    <lineage>
        <taxon>Bacteria</taxon>
        <taxon>Bacillati</taxon>
        <taxon>Bacillota</taxon>
        <taxon>Clostridia</taxon>
        <taxon>Eubacteriales</taxon>
        <taxon>Clostridiaceae</taxon>
        <taxon>Clostridium</taxon>
    </lineage>
</organism>
<dbReference type="InterPro" id="IPR036388">
    <property type="entry name" value="WH-like_DNA-bd_sf"/>
</dbReference>
<gene>
    <name evidence="6" type="ORF">bsdE14_21690</name>
</gene>
<dbReference type="SUPFAM" id="SSF46689">
    <property type="entry name" value="Homeodomain-like"/>
    <property type="match status" value="1"/>
</dbReference>
<dbReference type="InterPro" id="IPR000281">
    <property type="entry name" value="HTH_RpiR"/>
</dbReference>
<dbReference type="InterPro" id="IPR046348">
    <property type="entry name" value="SIS_dom_sf"/>
</dbReference>
<dbReference type="Gene3D" id="3.40.50.10490">
    <property type="entry name" value="Glucose-6-phosphate isomerase like protein, domain 1"/>
    <property type="match status" value="1"/>
</dbReference>
<dbReference type="CDD" id="cd05013">
    <property type="entry name" value="SIS_RpiR"/>
    <property type="match status" value="1"/>
</dbReference>
<accession>A0ABQ5N6M4</accession>
<dbReference type="InterPro" id="IPR047640">
    <property type="entry name" value="RpiR-like"/>
</dbReference>
<feature type="domain" description="SIS" evidence="5">
    <location>
        <begin position="127"/>
        <end position="267"/>
    </location>
</feature>
<keyword evidence="1" id="KW-0805">Transcription regulation</keyword>
<dbReference type="Proteomes" id="UP001208567">
    <property type="component" value="Unassembled WGS sequence"/>
</dbReference>
<keyword evidence="7" id="KW-1185">Reference proteome</keyword>
<dbReference type="PROSITE" id="PS00356">
    <property type="entry name" value="HTH_LACI_1"/>
    <property type="match status" value="1"/>
</dbReference>
<reference evidence="6 7" key="1">
    <citation type="journal article" date="2024" name="Int. J. Syst. Evol. Microbiol.">
        <title>Clostridium omnivorum sp. nov., isolated from anoxic soil under the treatment of reductive soil disinfestation.</title>
        <authorList>
            <person name="Ueki A."/>
            <person name="Tonouchi A."/>
            <person name="Kaku N."/>
            <person name="Honma S."/>
            <person name="Ueki K."/>
        </authorList>
    </citation>
    <scope>NUCLEOTIDE SEQUENCE [LARGE SCALE GENOMIC DNA]</scope>
    <source>
        <strain evidence="6 7">E14</strain>
    </source>
</reference>
<comment type="caution">
    <text evidence="6">The sequence shown here is derived from an EMBL/GenBank/DDBJ whole genome shotgun (WGS) entry which is preliminary data.</text>
</comment>
<evidence type="ECO:0000259" key="5">
    <source>
        <dbReference type="PROSITE" id="PS51464"/>
    </source>
</evidence>
<evidence type="ECO:0000256" key="2">
    <source>
        <dbReference type="ARBA" id="ARBA00023125"/>
    </source>
</evidence>
<dbReference type="InterPro" id="IPR001347">
    <property type="entry name" value="SIS_dom"/>
</dbReference>
<evidence type="ECO:0000313" key="6">
    <source>
        <dbReference type="EMBL" id="GLC30759.1"/>
    </source>
</evidence>
<feature type="domain" description="HTH rpiR-type" evidence="4">
    <location>
        <begin position="7"/>
        <end position="83"/>
    </location>
</feature>
<dbReference type="PANTHER" id="PTHR30514">
    <property type="entry name" value="GLUCOKINASE"/>
    <property type="match status" value="1"/>
</dbReference>
<dbReference type="Gene3D" id="1.10.10.10">
    <property type="entry name" value="Winged helix-like DNA-binding domain superfamily/Winged helix DNA-binding domain"/>
    <property type="match status" value="1"/>
</dbReference>
<evidence type="ECO:0000313" key="7">
    <source>
        <dbReference type="Proteomes" id="UP001208567"/>
    </source>
</evidence>
<dbReference type="Pfam" id="PF01380">
    <property type="entry name" value="SIS"/>
    <property type="match status" value="1"/>
</dbReference>
<proteinExistence type="predicted"/>
<dbReference type="PROSITE" id="PS51071">
    <property type="entry name" value="HTH_RPIR"/>
    <property type="match status" value="1"/>
</dbReference>
<sequence length="285" mass="31665">MPRQSSKGCLDRIRETYSSLNGAEKKVAKYILDNPKDIIHFSITELAEHSGVSEATVFRLCNRLGYKGYQELKINLAGDIVGPMENIYEEISEDDDMYIIMHKILKSNVNSIESTMKINKSETIDEAVNLILNAKQLLFFGMGGSGAIAEDAYHKFIRTGIRCAVNTDSHYQAMLASMAGEKDIIIAFSNSGSNKELIESIEIGRKNGAKIISVTSNAKSPLTKVSDVVLVCFGNESMFRSEAMESRITSLILVDCMYIGVALKRKEETLTNLKKIRQGIAVKRF</sequence>
<dbReference type="RefSeq" id="WP_264850038.1">
    <property type="nucleotide sequence ID" value="NZ_BRXR01000001.1"/>
</dbReference>